<dbReference type="OrthoDB" id="1101576at2759"/>
<dbReference type="EMBL" id="JANIIK010000042">
    <property type="protein sequence ID" value="KAJ3607149.1"/>
    <property type="molecule type" value="Genomic_DNA"/>
</dbReference>
<dbReference type="InterPro" id="IPR036412">
    <property type="entry name" value="HAD-like_sf"/>
</dbReference>
<sequence>MERYYGKVHRPSDFTWDLPWDKLVGLTTDGAPAMCGKKSGLVGMVREKMREENCAAHYYFYDNYFDLPGALLCGRVVDMLHKRGNKVNSEFWKDVVAAIDHNYNTSAFKGPDPGFPLKHY</sequence>
<dbReference type="AlphaFoldDB" id="A0A9Q0IQG5"/>
<evidence type="ECO:0000313" key="1">
    <source>
        <dbReference type="EMBL" id="KAJ3607149.1"/>
    </source>
</evidence>
<dbReference type="SUPFAM" id="SSF56784">
    <property type="entry name" value="HAD-like"/>
    <property type="match status" value="1"/>
</dbReference>
<reference evidence="1" key="1">
    <citation type="submission" date="2022-07" db="EMBL/GenBank/DDBJ databases">
        <title>Chromosome-level genome of Muraenolepis orangiensis.</title>
        <authorList>
            <person name="Kim J."/>
        </authorList>
    </citation>
    <scope>NUCLEOTIDE SEQUENCE</scope>
    <source>
        <strain evidence="1">KU_S4_2022</strain>
        <tissue evidence="1">Muscle</tissue>
    </source>
</reference>
<comment type="caution">
    <text evidence="1">The sequence shown here is derived from an EMBL/GenBank/DDBJ whole genome shotgun (WGS) entry which is preliminary data.</text>
</comment>
<dbReference type="Proteomes" id="UP001148018">
    <property type="component" value="Unassembled WGS sequence"/>
</dbReference>
<accession>A0A9Q0IQG5</accession>
<name>A0A9Q0IQG5_9TELE</name>
<gene>
    <name evidence="1" type="ORF">NHX12_026663</name>
</gene>
<organism evidence="1 2">
    <name type="scientific">Muraenolepis orangiensis</name>
    <name type="common">Patagonian moray cod</name>
    <dbReference type="NCBI Taxonomy" id="630683"/>
    <lineage>
        <taxon>Eukaryota</taxon>
        <taxon>Metazoa</taxon>
        <taxon>Chordata</taxon>
        <taxon>Craniata</taxon>
        <taxon>Vertebrata</taxon>
        <taxon>Euteleostomi</taxon>
        <taxon>Actinopterygii</taxon>
        <taxon>Neopterygii</taxon>
        <taxon>Teleostei</taxon>
        <taxon>Neoteleostei</taxon>
        <taxon>Acanthomorphata</taxon>
        <taxon>Zeiogadaria</taxon>
        <taxon>Gadariae</taxon>
        <taxon>Gadiformes</taxon>
        <taxon>Muraenolepidoidei</taxon>
        <taxon>Muraenolepididae</taxon>
        <taxon>Muraenolepis</taxon>
    </lineage>
</organism>
<keyword evidence="2" id="KW-1185">Reference proteome</keyword>
<proteinExistence type="predicted"/>
<protein>
    <submittedName>
        <fullName evidence="1">Uncharacterized protein</fullName>
    </submittedName>
</protein>
<evidence type="ECO:0000313" key="2">
    <source>
        <dbReference type="Proteomes" id="UP001148018"/>
    </source>
</evidence>